<reference evidence="13" key="1">
    <citation type="submission" date="2023-03" db="EMBL/GenBank/DDBJ databases">
        <title>Massive genome expansion in bonnet fungi (Mycena s.s.) driven by repeated elements and novel gene families across ecological guilds.</title>
        <authorList>
            <consortium name="Lawrence Berkeley National Laboratory"/>
            <person name="Harder C.B."/>
            <person name="Miyauchi S."/>
            <person name="Viragh M."/>
            <person name="Kuo A."/>
            <person name="Thoen E."/>
            <person name="Andreopoulos B."/>
            <person name="Lu D."/>
            <person name="Skrede I."/>
            <person name="Drula E."/>
            <person name="Henrissat B."/>
            <person name="Morin E."/>
            <person name="Kohler A."/>
            <person name="Barry K."/>
            <person name="LaButti K."/>
            <person name="Morin E."/>
            <person name="Salamov A."/>
            <person name="Lipzen A."/>
            <person name="Mereny Z."/>
            <person name="Hegedus B."/>
            <person name="Baldrian P."/>
            <person name="Stursova M."/>
            <person name="Weitz H."/>
            <person name="Taylor A."/>
            <person name="Grigoriev I.V."/>
            <person name="Nagy L.G."/>
            <person name="Martin F."/>
            <person name="Kauserud H."/>
        </authorList>
    </citation>
    <scope>NUCLEOTIDE SEQUENCE</scope>
    <source>
        <strain evidence="13">CBHHK188m</strain>
    </source>
</reference>
<evidence type="ECO:0000313" key="13">
    <source>
        <dbReference type="EMBL" id="KAJ7737818.1"/>
    </source>
</evidence>
<sequence length="74" mass="8084">TILHVNAPSIVGIANFTQYWSIRQDPSGSSQQDKRFQENHFAAWAAVGMPLGAFNYQIVATEGLESFVTGSLIV</sequence>
<dbReference type="AlphaFoldDB" id="A0AAD7I943"/>
<protein>
    <recommendedName>
        <fullName evidence="4">endo-1,4-beta-xylanase</fullName>
        <ecNumber evidence="4">3.2.1.8</ecNumber>
    </recommendedName>
</protein>
<comment type="caution">
    <text evidence="13">The sequence shown here is derived from an EMBL/GenBank/DDBJ whole genome shotgun (WGS) entry which is preliminary data.</text>
</comment>
<feature type="non-terminal residue" evidence="13">
    <location>
        <position position="1"/>
    </location>
</feature>
<feature type="domain" description="GH11" evidence="12">
    <location>
        <begin position="1"/>
        <end position="74"/>
    </location>
</feature>
<evidence type="ECO:0000256" key="9">
    <source>
        <dbReference type="ARBA" id="ARBA00023295"/>
    </source>
</evidence>
<evidence type="ECO:0000256" key="6">
    <source>
        <dbReference type="ARBA" id="ARBA00022729"/>
    </source>
</evidence>
<dbReference type="Proteomes" id="UP001215280">
    <property type="component" value="Unassembled WGS sequence"/>
</dbReference>
<keyword evidence="7 13" id="KW-0378">Hydrolase</keyword>
<comment type="caution">
    <text evidence="11">Lacks conserved residue(s) required for the propagation of feature annotation.</text>
</comment>
<name>A0AAD7I943_9AGAR</name>
<comment type="catalytic activity">
    <reaction evidence="1">
        <text>Endohydrolysis of (1-&gt;4)-beta-D-xylosidic linkages in xylans.</text>
        <dbReference type="EC" id="3.2.1.8"/>
    </reaction>
</comment>
<evidence type="ECO:0000256" key="10">
    <source>
        <dbReference type="ARBA" id="ARBA00023326"/>
    </source>
</evidence>
<dbReference type="Pfam" id="PF00457">
    <property type="entry name" value="Glyco_hydro_11"/>
    <property type="match status" value="1"/>
</dbReference>
<keyword evidence="14" id="KW-1185">Reference proteome</keyword>
<keyword evidence="10" id="KW-0624">Polysaccharide degradation</keyword>
<keyword evidence="9" id="KW-0326">Glycosidase</keyword>
<evidence type="ECO:0000256" key="11">
    <source>
        <dbReference type="PROSITE-ProRule" id="PRU01097"/>
    </source>
</evidence>
<dbReference type="InterPro" id="IPR013319">
    <property type="entry name" value="GH11/12"/>
</dbReference>
<evidence type="ECO:0000256" key="8">
    <source>
        <dbReference type="ARBA" id="ARBA00023277"/>
    </source>
</evidence>
<comment type="pathway">
    <text evidence="2">Glycan degradation; xylan degradation.</text>
</comment>
<dbReference type="InterPro" id="IPR033123">
    <property type="entry name" value="GH11_dom"/>
</dbReference>
<evidence type="ECO:0000259" key="12">
    <source>
        <dbReference type="PROSITE" id="PS51761"/>
    </source>
</evidence>
<evidence type="ECO:0000256" key="5">
    <source>
        <dbReference type="ARBA" id="ARBA00022651"/>
    </source>
</evidence>
<dbReference type="InterPro" id="IPR013320">
    <property type="entry name" value="ConA-like_dom_sf"/>
</dbReference>
<dbReference type="PROSITE" id="PS51761">
    <property type="entry name" value="GH11_3"/>
    <property type="match status" value="1"/>
</dbReference>
<dbReference type="Gene3D" id="2.60.120.180">
    <property type="match status" value="1"/>
</dbReference>
<dbReference type="EC" id="3.2.1.8" evidence="4"/>
<feature type="non-terminal residue" evidence="13">
    <location>
        <position position="74"/>
    </location>
</feature>
<keyword evidence="6" id="KW-0732">Signal</keyword>
<dbReference type="PANTHER" id="PTHR46828:SF4">
    <property type="entry name" value="ENDO-1,4-BETA-XYLANASE"/>
    <property type="match status" value="1"/>
</dbReference>
<dbReference type="PANTHER" id="PTHR46828">
    <property type="entry name" value="ENDO-1,4-BETA-XYLANASE A-RELATED"/>
    <property type="match status" value="1"/>
</dbReference>
<gene>
    <name evidence="13" type="ORF">DFH07DRAFT_709777</name>
</gene>
<evidence type="ECO:0000256" key="4">
    <source>
        <dbReference type="ARBA" id="ARBA00012590"/>
    </source>
</evidence>
<dbReference type="GO" id="GO:0031176">
    <property type="term" value="F:endo-1,4-beta-xylanase activity"/>
    <property type="evidence" value="ECO:0007669"/>
    <property type="project" value="UniProtKB-EC"/>
</dbReference>
<proteinExistence type="inferred from homology"/>
<dbReference type="EMBL" id="JARJLG010000141">
    <property type="protein sequence ID" value="KAJ7737818.1"/>
    <property type="molecule type" value="Genomic_DNA"/>
</dbReference>
<evidence type="ECO:0000313" key="14">
    <source>
        <dbReference type="Proteomes" id="UP001215280"/>
    </source>
</evidence>
<evidence type="ECO:0000256" key="7">
    <source>
        <dbReference type="ARBA" id="ARBA00022801"/>
    </source>
</evidence>
<evidence type="ECO:0000256" key="1">
    <source>
        <dbReference type="ARBA" id="ARBA00000681"/>
    </source>
</evidence>
<keyword evidence="8" id="KW-0119">Carbohydrate metabolism</keyword>
<dbReference type="SUPFAM" id="SSF49899">
    <property type="entry name" value="Concanavalin A-like lectins/glucanases"/>
    <property type="match status" value="1"/>
</dbReference>
<evidence type="ECO:0000256" key="2">
    <source>
        <dbReference type="ARBA" id="ARBA00004851"/>
    </source>
</evidence>
<evidence type="ECO:0000256" key="3">
    <source>
        <dbReference type="ARBA" id="ARBA00007792"/>
    </source>
</evidence>
<keyword evidence="5" id="KW-0858">Xylan degradation</keyword>
<comment type="similarity">
    <text evidence="3 11">Belongs to the glycosyl hydrolase 11 (cellulase G) family.</text>
</comment>
<dbReference type="GO" id="GO:0045493">
    <property type="term" value="P:xylan catabolic process"/>
    <property type="evidence" value="ECO:0007669"/>
    <property type="project" value="UniProtKB-KW"/>
</dbReference>
<dbReference type="InterPro" id="IPR001137">
    <property type="entry name" value="Glyco_hydro_11"/>
</dbReference>
<accession>A0AAD7I943</accession>
<organism evidence="13 14">
    <name type="scientific">Mycena maculata</name>
    <dbReference type="NCBI Taxonomy" id="230809"/>
    <lineage>
        <taxon>Eukaryota</taxon>
        <taxon>Fungi</taxon>
        <taxon>Dikarya</taxon>
        <taxon>Basidiomycota</taxon>
        <taxon>Agaricomycotina</taxon>
        <taxon>Agaricomycetes</taxon>
        <taxon>Agaricomycetidae</taxon>
        <taxon>Agaricales</taxon>
        <taxon>Marasmiineae</taxon>
        <taxon>Mycenaceae</taxon>
        <taxon>Mycena</taxon>
    </lineage>
</organism>